<evidence type="ECO:0000313" key="9">
    <source>
        <dbReference type="EMBL" id="MCR6096188.1"/>
    </source>
</evidence>
<dbReference type="AlphaFoldDB" id="A0A9Q4B0M5"/>
<sequence length="236" mass="26237">MFDFWYGTTDLAIYGFLIRAAIVYIYVFILIKVLGQRSMTTMNPIDFLFGVVIGDVVGEPLADGEAPMAGPLSAAAFIGGVHLFLSYIALKLPRFRRVIEDEPIILIEQGKILTDELKKAKVTVESLLMDLRLNSSINLTEIDYAVLEANGQISVIKKSRYDTVTKNDMGQSATNKGYPTVLIQDGRYIHGNISKVATIEWVNTQIKNNGYEDVKDVFLMTMDGTGQMYFSGKGKN</sequence>
<keyword evidence="4 7" id="KW-0812">Transmembrane</keyword>
<accession>A0A9Q4B0M5</accession>
<feature type="domain" description="YetF C-terminal" evidence="8">
    <location>
        <begin position="91"/>
        <end position="222"/>
    </location>
</feature>
<dbReference type="RefSeq" id="WP_078576560.1">
    <property type="nucleotide sequence ID" value="NZ_JABXYM010000001.1"/>
</dbReference>
<comment type="caution">
    <text evidence="9">The sequence shown here is derived from an EMBL/GenBank/DDBJ whole genome shotgun (WGS) entry which is preliminary data.</text>
</comment>
<dbReference type="GO" id="GO:0005886">
    <property type="term" value="C:plasma membrane"/>
    <property type="evidence" value="ECO:0007669"/>
    <property type="project" value="UniProtKB-SubCell"/>
</dbReference>
<dbReference type="Pfam" id="PF04239">
    <property type="entry name" value="DUF421"/>
    <property type="match status" value="1"/>
</dbReference>
<keyword evidence="5 7" id="KW-1133">Transmembrane helix</keyword>
<evidence type="ECO:0000256" key="2">
    <source>
        <dbReference type="ARBA" id="ARBA00006448"/>
    </source>
</evidence>
<evidence type="ECO:0000256" key="4">
    <source>
        <dbReference type="ARBA" id="ARBA00022692"/>
    </source>
</evidence>
<gene>
    <name evidence="9" type="ORF">HXA33_06465</name>
</gene>
<comment type="similarity">
    <text evidence="2">Belongs to the UPF0702 family.</text>
</comment>
<dbReference type="InterPro" id="IPR007353">
    <property type="entry name" value="DUF421"/>
</dbReference>
<dbReference type="PANTHER" id="PTHR34582">
    <property type="entry name" value="UPF0702 TRANSMEMBRANE PROTEIN YCAP"/>
    <property type="match status" value="1"/>
</dbReference>
<organism evidence="9 10">
    <name type="scientific">Salipaludibacillus agaradhaerens</name>
    <name type="common">Bacillus agaradhaerens</name>
    <dbReference type="NCBI Taxonomy" id="76935"/>
    <lineage>
        <taxon>Bacteria</taxon>
        <taxon>Bacillati</taxon>
        <taxon>Bacillota</taxon>
        <taxon>Bacilli</taxon>
        <taxon>Bacillales</taxon>
        <taxon>Bacillaceae</taxon>
    </lineage>
</organism>
<dbReference type="PANTHER" id="PTHR34582:SF6">
    <property type="entry name" value="UPF0702 TRANSMEMBRANE PROTEIN YCAP"/>
    <property type="match status" value="1"/>
</dbReference>
<evidence type="ECO:0000256" key="5">
    <source>
        <dbReference type="ARBA" id="ARBA00022989"/>
    </source>
</evidence>
<dbReference type="Proteomes" id="UP001057753">
    <property type="component" value="Unassembled WGS sequence"/>
</dbReference>
<dbReference type="OrthoDB" id="9778331at2"/>
<evidence type="ECO:0000256" key="6">
    <source>
        <dbReference type="ARBA" id="ARBA00023136"/>
    </source>
</evidence>
<reference evidence="9" key="1">
    <citation type="submission" date="2020-06" db="EMBL/GenBank/DDBJ databases">
        <title>Insight into the genomes of haloalkaliphilic bacilli from Kenyan soda lakes.</title>
        <authorList>
            <person name="Mwirichia R."/>
            <person name="Villamizar G.C."/>
            <person name="Poehlein A."/>
            <person name="Mugweru J."/>
            <person name="Kipnyargis A."/>
            <person name="Kiplimo D."/>
            <person name="Orwa P."/>
            <person name="Daniel R."/>
        </authorList>
    </citation>
    <scope>NUCLEOTIDE SEQUENCE</scope>
    <source>
        <strain evidence="9">B1096_S55</strain>
    </source>
</reference>
<dbReference type="EMBL" id="JABXYM010000001">
    <property type="protein sequence ID" value="MCR6096188.1"/>
    <property type="molecule type" value="Genomic_DNA"/>
</dbReference>
<keyword evidence="10" id="KW-1185">Reference proteome</keyword>
<keyword evidence="6 7" id="KW-0472">Membrane</keyword>
<evidence type="ECO:0000256" key="7">
    <source>
        <dbReference type="SAM" id="Phobius"/>
    </source>
</evidence>
<evidence type="ECO:0000313" key="10">
    <source>
        <dbReference type="Proteomes" id="UP001057753"/>
    </source>
</evidence>
<evidence type="ECO:0000259" key="8">
    <source>
        <dbReference type="Pfam" id="PF04239"/>
    </source>
</evidence>
<comment type="subcellular location">
    <subcellularLocation>
        <location evidence="1">Cell membrane</location>
        <topology evidence="1">Multi-pass membrane protein</topology>
    </subcellularLocation>
</comment>
<keyword evidence="3" id="KW-1003">Cell membrane</keyword>
<dbReference type="InterPro" id="IPR023090">
    <property type="entry name" value="UPF0702_alpha/beta_dom_sf"/>
</dbReference>
<dbReference type="Gene3D" id="3.30.240.20">
    <property type="entry name" value="bsu07140 like domains"/>
    <property type="match status" value="2"/>
</dbReference>
<feature type="transmembrane region" description="Helical" evidence="7">
    <location>
        <begin position="12"/>
        <end position="33"/>
    </location>
</feature>
<name>A0A9Q4B0M5_SALAG</name>
<feature type="transmembrane region" description="Helical" evidence="7">
    <location>
        <begin position="68"/>
        <end position="90"/>
    </location>
</feature>
<evidence type="ECO:0000256" key="3">
    <source>
        <dbReference type="ARBA" id="ARBA00022475"/>
    </source>
</evidence>
<protein>
    <submittedName>
        <fullName evidence="9">DUF421 domain-containing protein</fullName>
    </submittedName>
</protein>
<evidence type="ECO:0000256" key="1">
    <source>
        <dbReference type="ARBA" id="ARBA00004651"/>
    </source>
</evidence>
<proteinExistence type="inferred from homology"/>